<organism evidence="2 3">
    <name type="scientific">Corynespora cassiicola Philippines</name>
    <dbReference type="NCBI Taxonomy" id="1448308"/>
    <lineage>
        <taxon>Eukaryota</taxon>
        <taxon>Fungi</taxon>
        <taxon>Dikarya</taxon>
        <taxon>Ascomycota</taxon>
        <taxon>Pezizomycotina</taxon>
        <taxon>Dothideomycetes</taxon>
        <taxon>Pleosporomycetidae</taxon>
        <taxon>Pleosporales</taxon>
        <taxon>Corynesporascaceae</taxon>
        <taxon>Corynespora</taxon>
    </lineage>
</organism>
<evidence type="ECO:0000313" key="2">
    <source>
        <dbReference type="EMBL" id="PSN71302.1"/>
    </source>
</evidence>
<dbReference type="AlphaFoldDB" id="A0A2T2P0W1"/>
<reference evidence="2 3" key="1">
    <citation type="journal article" date="2018" name="Front. Microbiol.">
        <title>Genome-Wide Analysis of Corynespora cassiicola Leaf Fall Disease Putative Effectors.</title>
        <authorList>
            <person name="Lopez D."/>
            <person name="Ribeiro S."/>
            <person name="Label P."/>
            <person name="Fumanal B."/>
            <person name="Venisse J.S."/>
            <person name="Kohler A."/>
            <person name="de Oliveira R.R."/>
            <person name="Labutti K."/>
            <person name="Lipzen A."/>
            <person name="Lail K."/>
            <person name="Bauer D."/>
            <person name="Ohm R.A."/>
            <person name="Barry K.W."/>
            <person name="Spatafora J."/>
            <person name="Grigoriev I.V."/>
            <person name="Martin F.M."/>
            <person name="Pujade-Renaud V."/>
        </authorList>
    </citation>
    <scope>NUCLEOTIDE SEQUENCE [LARGE SCALE GENOMIC DNA]</scope>
    <source>
        <strain evidence="2 3">Philippines</strain>
    </source>
</reference>
<feature type="region of interest" description="Disordered" evidence="1">
    <location>
        <begin position="153"/>
        <end position="190"/>
    </location>
</feature>
<gene>
    <name evidence="2" type="ORF">BS50DRAFT_584808</name>
</gene>
<keyword evidence="3" id="KW-1185">Reference proteome</keyword>
<accession>A0A2T2P0W1</accession>
<evidence type="ECO:0000313" key="3">
    <source>
        <dbReference type="Proteomes" id="UP000240883"/>
    </source>
</evidence>
<feature type="compositionally biased region" description="Polar residues" evidence="1">
    <location>
        <begin position="164"/>
        <end position="174"/>
    </location>
</feature>
<protein>
    <submittedName>
        <fullName evidence="2">Uncharacterized protein</fullName>
    </submittedName>
</protein>
<dbReference type="EMBL" id="KZ678131">
    <property type="protein sequence ID" value="PSN71302.1"/>
    <property type="molecule type" value="Genomic_DNA"/>
</dbReference>
<feature type="region of interest" description="Disordered" evidence="1">
    <location>
        <begin position="99"/>
        <end position="137"/>
    </location>
</feature>
<feature type="compositionally biased region" description="Basic and acidic residues" evidence="1">
    <location>
        <begin position="116"/>
        <end position="137"/>
    </location>
</feature>
<proteinExistence type="predicted"/>
<sequence>MPPLRHRNAQPSAEALRASYKQKRLVDLEADKKQQLRESISEGIEYNEGYGQDRQAPYRLILRSLLIKLISPSKSLVSTPDIDRLSTPVPPQHLQQAASIELESLHKPNERRRRGRKEEAPRKSHEEKPQIRETMEKEPQELLEDIERLSPSAHPRRRLGWSNPALSTNKSPSKTIKKSQWRNYGPSRETNLSVEFDSQLDSNRDNALPSVEAGELCGRAAYYKAREKIRKLYDYSSEFYSSS</sequence>
<dbReference type="Proteomes" id="UP000240883">
    <property type="component" value="Unassembled WGS sequence"/>
</dbReference>
<name>A0A2T2P0W1_CORCC</name>
<evidence type="ECO:0000256" key="1">
    <source>
        <dbReference type="SAM" id="MobiDB-lite"/>
    </source>
</evidence>